<keyword evidence="2" id="KW-1185">Reference proteome</keyword>
<dbReference type="PANTHER" id="PTHR46601">
    <property type="entry name" value="ULP_PROTEASE DOMAIN-CONTAINING PROTEIN"/>
    <property type="match status" value="1"/>
</dbReference>
<organism evidence="1 2">
    <name type="scientific">Mya arenaria</name>
    <name type="common">Soft-shell clam</name>
    <dbReference type="NCBI Taxonomy" id="6604"/>
    <lineage>
        <taxon>Eukaryota</taxon>
        <taxon>Metazoa</taxon>
        <taxon>Spiralia</taxon>
        <taxon>Lophotrochozoa</taxon>
        <taxon>Mollusca</taxon>
        <taxon>Bivalvia</taxon>
        <taxon>Autobranchia</taxon>
        <taxon>Heteroconchia</taxon>
        <taxon>Euheterodonta</taxon>
        <taxon>Imparidentia</taxon>
        <taxon>Neoheterodontei</taxon>
        <taxon>Myida</taxon>
        <taxon>Myoidea</taxon>
        <taxon>Myidae</taxon>
        <taxon>Mya</taxon>
    </lineage>
</organism>
<dbReference type="Proteomes" id="UP001164746">
    <property type="component" value="Chromosome 9"/>
</dbReference>
<dbReference type="PANTHER" id="PTHR46601:SF1">
    <property type="entry name" value="ADF-H DOMAIN-CONTAINING PROTEIN"/>
    <property type="match status" value="1"/>
</dbReference>
<evidence type="ECO:0000313" key="1">
    <source>
        <dbReference type="EMBL" id="WAR14301.1"/>
    </source>
</evidence>
<proteinExistence type="predicted"/>
<evidence type="ECO:0000313" key="2">
    <source>
        <dbReference type="Proteomes" id="UP001164746"/>
    </source>
</evidence>
<sequence length="223" mass="26181">MKNTATISYTSMIQEMIHQYLYNTVDTTDEFTDGCQAQYKSRHCMGDVGYSCGDFRYRQVIRNYFETSHAKGHQDAAGGYIKRQIDLAILRGNVVINTAKDLYQYACDRLKVKSNLSTTARRVFRFVETSDINKSRNWYFNPIANNRDVHQIITSRVNIVQIVHLKNVRTRKCLRQRIIRLEQTRSVFEKDSVIETPYSVAESLCKLRHRERDNYKNLFLKDA</sequence>
<name>A0ABY7F073_MYAAR</name>
<dbReference type="EMBL" id="CP111020">
    <property type="protein sequence ID" value="WAR14301.1"/>
    <property type="molecule type" value="Genomic_DNA"/>
</dbReference>
<protein>
    <submittedName>
        <fullName evidence="1">Uncharacterized protein</fullName>
    </submittedName>
</protein>
<gene>
    <name evidence="1" type="ORF">MAR_004406</name>
</gene>
<accession>A0ABY7F073</accession>
<reference evidence="1" key="1">
    <citation type="submission" date="2022-11" db="EMBL/GenBank/DDBJ databases">
        <title>Centuries of genome instability and evolution in soft-shell clam transmissible cancer (bioRxiv).</title>
        <authorList>
            <person name="Hart S.F.M."/>
            <person name="Yonemitsu M.A."/>
            <person name="Giersch R.M."/>
            <person name="Beal B.F."/>
            <person name="Arriagada G."/>
            <person name="Davis B.W."/>
            <person name="Ostrander E.A."/>
            <person name="Goff S.P."/>
            <person name="Metzger M.J."/>
        </authorList>
    </citation>
    <scope>NUCLEOTIDE SEQUENCE</scope>
    <source>
        <strain evidence="1">MELC-2E11</strain>
        <tissue evidence="1">Siphon/mantle</tissue>
    </source>
</reference>